<organism evidence="2 3">
    <name type="scientific">Paludibacterium purpuratum</name>
    <dbReference type="NCBI Taxonomy" id="1144873"/>
    <lineage>
        <taxon>Bacteria</taxon>
        <taxon>Pseudomonadati</taxon>
        <taxon>Pseudomonadota</taxon>
        <taxon>Betaproteobacteria</taxon>
        <taxon>Neisseriales</taxon>
        <taxon>Chromobacteriaceae</taxon>
        <taxon>Paludibacterium</taxon>
    </lineage>
</organism>
<dbReference type="PANTHER" id="PTHR46388">
    <property type="entry name" value="NHL REPEAT-CONTAINING PROTEIN 2"/>
    <property type="match status" value="1"/>
</dbReference>
<dbReference type="SUPFAM" id="SSF63829">
    <property type="entry name" value="Calcium-dependent phosphotriesterase"/>
    <property type="match status" value="1"/>
</dbReference>
<keyword evidence="3" id="KW-1185">Reference proteome</keyword>
<dbReference type="InterPro" id="IPR011042">
    <property type="entry name" value="6-blade_b-propeller_TolB-like"/>
</dbReference>
<dbReference type="RefSeq" id="WP_133682083.1">
    <property type="nucleotide sequence ID" value="NZ_SNZP01000011.1"/>
</dbReference>
<reference evidence="2 3" key="1">
    <citation type="submission" date="2019-03" db="EMBL/GenBank/DDBJ databases">
        <title>Genomic Encyclopedia of Type Strains, Phase III (KMG-III): the genomes of soil and plant-associated and newly described type strains.</title>
        <authorList>
            <person name="Whitman W."/>
        </authorList>
    </citation>
    <scope>NUCLEOTIDE SEQUENCE [LARGE SCALE GENOMIC DNA]</scope>
    <source>
        <strain evidence="2 3">CECT 8976</strain>
    </source>
</reference>
<dbReference type="InterPro" id="IPR056822">
    <property type="entry name" value="TEN_NHL"/>
</dbReference>
<evidence type="ECO:0000259" key="1">
    <source>
        <dbReference type="Pfam" id="PF25021"/>
    </source>
</evidence>
<dbReference type="Gene3D" id="2.120.10.30">
    <property type="entry name" value="TolB, C-terminal domain"/>
    <property type="match status" value="3"/>
</dbReference>
<name>A0A4R7B0J1_9NEIS</name>
<sequence>MKNPQSLISKFNGLVNKTADISANINNKLFMENKVPRSNKNFHIFKFTIFSLIWAFSCFPRYLSAQPICHFQFKKETINAIRNSQARSILSPAGMAVDSHGILYICDDSGSRIISINPNGVVKNYAGTFGQNGLADGKANSAKFNRPIGIAIDDHDTVFIADAGNNAVRMIANGVVKTLYHDAGDSEETINLYFPKAIVVDAHRNLFISNVNTISKLSKNVIAIFSGNRSDKCLGLCETISRDGNAKNAMFHSVDGMFLNKKGEIIVADSEDNQIRKVSPDGTVSTIAGFLGKRGYQDGNVLIAQFSAPTDVVQGADESIYVADMGNHVIRKISTDGSVTTFAGSMLNIEIKDGFRAQAGFSRPSRMAIDSIGNIYITESYSGKIRKIDKEGNVKTVADIDNVH</sequence>
<dbReference type="Pfam" id="PF25021">
    <property type="entry name" value="TEN_NHL"/>
    <property type="match status" value="1"/>
</dbReference>
<dbReference type="PANTHER" id="PTHR46388:SF2">
    <property type="entry name" value="NHL REPEAT-CONTAINING PROTEIN 2"/>
    <property type="match status" value="1"/>
</dbReference>
<evidence type="ECO:0000313" key="2">
    <source>
        <dbReference type="EMBL" id="TDR76422.1"/>
    </source>
</evidence>
<dbReference type="AlphaFoldDB" id="A0A4R7B0J1"/>
<accession>A0A4R7B0J1</accession>
<proteinExistence type="predicted"/>
<gene>
    <name evidence="2" type="ORF">DFP86_1115</name>
</gene>
<dbReference type="Proteomes" id="UP000295611">
    <property type="component" value="Unassembled WGS sequence"/>
</dbReference>
<dbReference type="OrthoDB" id="9774579at2"/>
<protein>
    <submittedName>
        <fullName evidence="2">NHL repeat-containing protein</fullName>
    </submittedName>
</protein>
<dbReference type="EMBL" id="SNZP01000011">
    <property type="protein sequence ID" value="TDR76422.1"/>
    <property type="molecule type" value="Genomic_DNA"/>
</dbReference>
<comment type="caution">
    <text evidence="2">The sequence shown here is derived from an EMBL/GenBank/DDBJ whole genome shotgun (WGS) entry which is preliminary data.</text>
</comment>
<feature type="domain" description="Teneurin NHL" evidence="1">
    <location>
        <begin position="136"/>
        <end position="334"/>
    </location>
</feature>
<evidence type="ECO:0000313" key="3">
    <source>
        <dbReference type="Proteomes" id="UP000295611"/>
    </source>
</evidence>